<accession>A0A8C1Z646</accession>
<dbReference type="InterPro" id="IPR036278">
    <property type="entry name" value="Sialidase_sf"/>
</dbReference>
<comment type="catalytic activity">
    <reaction evidence="1">
        <text>Hydrolysis of alpha-(2-&gt;3)-, alpha-(2-&gt;6)-, alpha-(2-&gt;8)- glycosidic linkages of terminal sialic acid residues in oligosaccharides, glycoproteins, glycolipids, colominic acid and synthetic substrates.</text>
        <dbReference type="EC" id="3.2.1.18"/>
    </reaction>
</comment>
<evidence type="ECO:0000256" key="4">
    <source>
        <dbReference type="ARBA" id="ARBA00022963"/>
    </source>
</evidence>
<evidence type="ECO:0000313" key="8">
    <source>
        <dbReference type="Ensembl" id="ENSCCRP00015055463.1"/>
    </source>
</evidence>
<dbReference type="AlphaFoldDB" id="A0A8C1Z646"/>
<dbReference type="CDD" id="cd15482">
    <property type="entry name" value="Sialidase_non-viral"/>
    <property type="match status" value="1"/>
</dbReference>
<evidence type="ECO:0000256" key="6">
    <source>
        <dbReference type="ARBA" id="ARBA00023295"/>
    </source>
</evidence>
<evidence type="ECO:0000256" key="5">
    <source>
        <dbReference type="ARBA" id="ARBA00023277"/>
    </source>
</evidence>
<protein>
    <recommendedName>
        <fullName evidence="3">exo-alpha-sialidase</fullName>
        <ecNumber evidence="3">3.2.1.18</ecNumber>
    </recommendedName>
</protein>
<dbReference type="EC" id="3.2.1.18" evidence="3"/>
<keyword evidence="6" id="KW-0326">Glycosidase</keyword>
<dbReference type="InterPro" id="IPR011040">
    <property type="entry name" value="Sialidase"/>
</dbReference>
<dbReference type="GO" id="GO:0004308">
    <property type="term" value="F:exo-alpha-sialidase activity"/>
    <property type="evidence" value="ECO:0007669"/>
    <property type="project" value="UniProtKB-EC"/>
</dbReference>
<keyword evidence="5" id="KW-0119">Carbohydrate metabolism</keyword>
<evidence type="ECO:0000313" key="9">
    <source>
        <dbReference type="Proteomes" id="UP000694700"/>
    </source>
</evidence>
<dbReference type="Pfam" id="PF13088">
    <property type="entry name" value="BNR_2"/>
    <property type="match status" value="1"/>
</dbReference>
<dbReference type="GO" id="GO:0006689">
    <property type="term" value="P:ganglioside catabolic process"/>
    <property type="evidence" value="ECO:0007669"/>
    <property type="project" value="TreeGrafter"/>
</dbReference>
<dbReference type="SUPFAM" id="SSF50939">
    <property type="entry name" value="Sialidases"/>
    <property type="match status" value="1"/>
</dbReference>
<comment type="similarity">
    <text evidence="2">Belongs to the glycosyl hydrolase 33 family.</text>
</comment>
<evidence type="ECO:0000256" key="2">
    <source>
        <dbReference type="ARBA" id="ARBA00009348"/>
    </source>
</evidence>
<dbReference type="GO" id="GO:0009313">
    <property type="term" value="P:oligosaccharide catabolic process"/>
    <property type="evidence" value="ECO:0007669"/>
    <property type="project" value="TreeGrafter"/>
</dbReference>
<dbReference type="Ensembl" id="ENSCCRT00015057293.1">
    <property type="protein sequence ID" value="ENSCCRP00015055463.1"/>
    <property type="gene ID" value="ENSCCRG00015022787.1"/>
</dbReference>
<dbReference type="Proteomes" id="UP000694700">
    <property type="component" value="Unplaced"/>
</dbReference>
<dbReference type="GO" id="GO:0016020">
    <property type="term" value="C:membrane"/>
    <property type="evidence" value="ECO:0007669"/>
    <property type="project" value="TreeGrafter"/>
</dbReference>
<dbReference type="GO" id="GO:0005737">
    <property type="term" value="C:cytoplasm"/>
    <property type="evidence" value="ECO:0007669"/>
    <property type="project" value="TreeGrafter"/>
</dbReference>
<dbReference type="PANTHER" id="PTHR10628:SF23">
    <property type="entry name" value="SIALIDASE-3"/>
    <property type="match status" value="1"/>
</dbReference>
<evidence type="ECO:0000259" key="7">
    <source>
        <dbReference type="Pfam" id="PF13088"/>
    </source>
</evidence>
<dbReference type="InterPro" id="IPR026856">
    <property type="entry name" value="Sialidase_fam"/>
</dbReference>
<proteinExistence type="inferred from homology"/>
<feature type="domain" description="Sialidase" evidence="7">
    <location>
        <begin position="65"/>
        <end position="365"/>
    </location>
</feature>
<keyword evidence="4" id="KW-0442">Lipid degradation</keyword>
<reference evidence="8" key="1">
    <citation type="submission" date="2025-08" db="UniProtKB">
        <authorList>
            <consortium name="Ensembl"/>
        </authorList>
    </citation>
    <scope>IDENTIFICATION</scope>
</reference>
<keyword evidence="6" id="KW-0378">Hydrolase</keyword>
<sequence>MGNKTPSRSKTGCLKEINKTTIFKQEQPQTWCCCCKKQVSYRIPALVYLSVDQTFLAFAEKRKTLSDTNAEVLVLRRGTWKDAKNQEVEWDSGHQVLSSACPVYERESKTLFLFFVCVPTRVSEYEQIRTNKSQGRLCYVTSKDAGKTWSHTIDLTADVIGEQMKEWAPFAVGPGHGLQMKSGRLIIPAYAYRYTGKPDCTSCCCLSFCCFTPYALAFFSDDQGITWKVGNQMDVESCECQMAEIIDEKSVSTLYCNARTRLGYRTEALSYNSGEDFATVLSPNKLIETGKGCQGSVLSFLEQSNSPKTWLLYSHPSNPKNRVDLGLYLNKTPLDSSGWPDAPLMILHHGPSAYADLVEHEPGRFACLIESVLSFLKQSNSPKTWLLYSHPSSPKNIVELGLYLNKTPLDTSVWPDAPLMILHLIFPADY</sequence>
<name>A0A8C1Z646_CYPCA</name>
<dbReference type="Gene3D" id="2.120.10.10">
    <property type="match status" value="2"/>
</dbReference>
<keyword evidence="4" id="KW-0443">Lipid metabolism</keyword>
<evidence type="ECO:0000256" key="3">
    <source>
        <dbReference type="ARBA" id="ARBA00012733"/>
    </source>
</evidence>
<dbReference type="PANTHER" id="PTHR10628">
    <property type="entry name" value="SIALIDASE"/>
    <property type="match status" value="1"/>
</dbReference>
<organism evidence="8 9">
    <name type="scientific">Cyprinus carpio</name>
    <name type="common">Common carp</name>
    <dbReference type="NCBI Taxonomy" id="7962"/>
    <lineage>
        <taxon>Eukaryota</taxon>
        <taxon>Metazoa</taxon>
        <taxon>Chordata</taxon>
        <taxon>Craniata</taxon>
        <taxon>Vertebrata</taxon>
        <taxon>Euteleostomi</taxon>
        <taxon>Actinopterygii</taxon>
        <taxon>Neopterygii</taxon>
        <taxon>Teleostei</taxon>
        <taxon>Ostariophysi</taxon>
        <taxon>Cypriniformes</taxon>
        <taxon>Cyprinidae</taxon>
        <taxon>Cyprininae</taxon>
        <taxon>Cyprinus</taxon>
    </lineage>
</organism>
<evidence type="ECO:0000256" key="1">
    <source>
        <dbReference type="ARBA" id="ARBA00000427"/>
    </source>
</evidence>